<dbReference type="PANTHER" id="PTHR22600:SF57">
    <property type="entry name" value="BETA-N-ACETYLHEXOSAMINIDASE"/>
    <property type="match status" value="1"/>
</dbReference>
<evidence type="ECO:0000259" key="8">
    <source>
        <dbReference type="Pfam" id="PF13290"/>
    </source>
</evidence>
<proteinExistence type="inferred from homology"/>
<dbReference type="EC" id="3.2.1.52" evidence="3"/>
<evidence type="ECO:0000256" key="2">
    <source>
        <dbReference type="ARBA" id="ARBA00006285"/>
    </source>
</evidence>
<evidence type="ECO:0000256" key="5">
    <source>
        <dbReference type="ARBA" id="ARBA00023295"/>
    </source>
</evidence>
<dbReference type="Gene3D" id="3.20.20.80">
    <property type="entry name" value="Glycosidases"/>
    <property type="match status" value="1"/>
</dbReference>
<feature type="domain" description="Glycoside hydrolase family 20 catalytic" evidence="6">
    <location>
        <begin position="181"/>
        <end position="503"/>
    </location>
</feature>
<comment type="catalytic activity">
    <reaction evidence="1">
        <text>Hydrolysis of terminal non-reducing N-acetyl-D-hexosamine residues in N-acetyl-beta-D-hexosaminides.</text>
        <dbReference type="EC" id="3.2.1.52"/>
    </reaction>
</comment>
<evidence type="ECO:0000259" key="7">
    <source>
        <dbReference type="Pfam" id="PF02838"/>
    </source>
</evidence>
<dbReference type="Gene3D" id="3.30.379.10">
    <property type="entry name" value="Chitobiase/beta-hexosaminidase domain 2-like"/>
    <property type="match status" value="1"/>
</dbReference>
<dbReference type="SUPFAM" id="SSF55545">
    <property type="entry name" value="beta-N-acetylhexosaminidase-like domain"/>
    <property type="match status" value="1"/>
</dbReference>
<evidence type="ECO:0000313" key="10">
    <source>
        <dbReference type="Proteomes" id="UP001596405"/>
    </source>
</evidence>
<dbReference type="Pfam" id="PF02838">
    <property type="entry name" value="Glyco_hydro_20b"/>
    <property type="match status" value="1"/>
</dbReference>
<dbReference type="Pfam" id="PF00728">
    <property type="entry name" value="Glyco_hydro_20"/>
    <property type="match status" value="1"/>
</dbReference>
<dbReference type="PRINTS" id="PR00738">
    <property type="entry name" value="GLHYDRLASE20"/>
</dbReference>
<dbReference type="InterPro" id="IPR015882">
    <property type="entry name" value="HEX_bac_N"/>
</dbReference>
<dbReference type="EMBL" id="JBHSYQ010000003">
    <property type="protein sequence ID" value="MFC6997249.1"/>
    <property type="molecule type" value="Genomic_DNA"/>
</dbReference>
<comment type="caution">
    <text evidence="9">The sequence shown here is derived from an EMBL/GenBank/DDBJ whole genome shotgun (WGS) entry which is preliminary data.</text>
</comment>
<dbReference type="Pfam" id="PF13290">
    <property type="entry name" value="CHB_HEX_C_1"/>
    <property type="match status" value="1"/>
</dbReference>
<evidence type="ECO:0000256" key="3">
    <source>
        <dbReference type="ARBA" id="ARBA00012663"/>
    </source>
</evidence>
<dbReference type="RefSeq" id="WP_066615423.1">
    <property type="nucleotide sequence ID" value="NZ_JBHSYQ010000003.1"/>
</dbReference>
<keyword evidence="5" id="KW-0326">Glycosidase</keyword>
<dbReference type="Proteomes" id="UP001596405">
    <property type="component" value="Unassembled WGS sequence"/>
</dbReference>
<reference evidence="10" key="1">
    <citation type="journal article" date="2019" name="Int. J. Syst. Evol. Microbiol.">
        <title>The Global Catalogue of Microorganisms (GCM) 10K type strain sequencing project: providing services to taxonomists for standard genome sequencing and annotation.</title>
        <authorList>
            <consortium name="The Broad Institute Genomics Platform"/>
            <consortium name="The Broad Institute Genome Sequencing Center for Infectious Disease"/>
            <person name="Wu L."/>
            <person name="Ma J."/>
        </authorList>
    </citation>
    <scope>NUCLEOTIDE SEQUENCE [LARGE SCALE GENOMIC DNA]</scope>
    <source>
        <strain evidence="10">CGMCC 4.7393</strain>
    </source>
</reference>
<name>A0ABW2DHE9_9BACT</name>
<gene>
    <name evidence="9" type="ORF">ACFQHR_06410</name>
</gene>
<dbReference type="InterPro" id="IPR029018">
    <property type="entry name" value="Hex-like_dom2"/>
</dbReference>
<evidence type="ECO:0000259" key="6">
    <source>
        <dbReference type="Pfam" id="PF00728"/>
    </source>
</evidence>
<evidence type="ECO:0000313" key="9">
    <source>
        <dbReference type="EMBL" id="MFC6997249.1"/>
    </source>
</evidence>
<dbReference type="SUPFAM" id="SSF51445">
    <property type="entry name" value="(Trans)glycosidases"/>
    <property type="match status" value="1"/>
</dbReference>
<dbReference type="PANTHER" id="PTHR22600">
    <property type="entry name" value="BETA-HEXOSAMINIDASE"/>
    <property type="match status" value="1"/>
</dbReference>
<dbReference type="CDD" id="cd06563">
    <property type="entry name" value="GH20_chitobiase-like"/>
    <property type="match status" value="1"/>
</dbReference>
<dbReference type="InterPro" id="IPR015883">
    <property type="entry name" value="Glyco_hydro_20_cat"/>
</dbReference>
<keyword evidence="4" id="KW-0378">Hydrolase</keyword>
<feature type="domain" description="Beta-hexosaminidase bacterial type N-terminal" evidence="7">
    <location>
        <begin position="43"/>
        <end position="178"/>
    </location>
</feature>
<comment type="similarity">
    <text evidence="2">Belongs to the glycosyl hydrolase 20 family.</text>
</comment>
<feature type="domain" description="GH29D-like beta-sandwich" evidence="8">
    <location>
        <begin position="551"/>
        <end position="600"/>
    </location>
</feature>
<keyword evidence="10" id="KW-1185">Reference proteome</keyword>
<evidence type="ECO:0000256" key="1">
    <source>
        <dbReference type="ARBA" id="ARBA00001231"/>
    </source>
</evidence>
<dbReference type="InterPro" id="IPR025705">
    <property type="entry name" value="Beta_hexosaminidase_sua/sub"/>
</dbReference>
<dbReference type="PROSITE" id="PS51257">
    <property type="entry name" value="PROKAR_LIPOPROTEIN"/>
    <property type="match status" value="1"/>
</dbReference>
<sequence length="771" mass="85178">MVKGLLHKKGLGAWAIMILCWAMGCSSSTQVLQDDAWVGNALKLIPQPRQMQQGKGTFLLNAQTCIHIEKESSAEVLNTAQFLAQALQEATSLGLEVKQQEATPANTILLKINPLLAVGSEGYVLSVQPTGVVAEAISPQGLFWAVQTLRQMVLLQSADFQNGQLTNIKLPVVEIQDAPSFGWRGLMLDVSRHFLSKEILKRYIDHISFYKLNTLHLHLSDDQGWRLEIPAYPNLTTVGAWRKEPDGSRHGGYYTASDIQELVAYAQVRQVTLIPEIDVPGHTQAILAAYPELSCTGGPFAVSNKAGVHPDILCAGNEKTYTFLSDVFAEVAALFPGQYLHIGGDEAPKQRWKTCAKCQQLMKRQGLANEEELQGYFTQRIVNLLQQNRKKAVAWDEVMQGGVDTGAVIQAWHGVDAVKEAVEKGAKVVVSPRSSFYFDLNSGITTTEKVYATPVVPTSLPEAGTKLVLGAEAALWTEETPENKVDAMVFPRLLAFAENVWTESHGRPYPEFQSRLQTHYGYLEKWGVRYGFEEMPVKVKPSYVVDSNQFEVMLQPSLPNVQLHYTLDGTVPTLHAPVYTGKPIQFSSSATLKVVPFKGQQPWHAPVEAVFVRHQALHKKSELENPYHASYSGGGALALTDGILGDEDYRKGFWQGFEKEDLEVVIDLGQEEMVKEVATRFLQDANSWIFLPTLVELWVAGESKEFKRMSVATHQVPMLQEKAVVKAFSLKGGNDKVRYIKVKAKNVGVCPPGHPGAGGAAFLMADEIIVK</sequence>
<dbReference type="InterPro" id="IPR017853">
    <property type="entry name" value="GH"/>
</dbReference>
<organism evidence="9 10">
    <name type="scientific">Rufibacter roseus</name>
    <dbReference type="NCBI Taxonomy" id="1567108"/>
    <lineage>
        <taxon>Bacteria</taxon>
        <taxon>Pseudomonadati</taxon>
        <taxon>Bacteroidota</taxon>
        <taxon>Cytophagia</taxon>
        <taxon>Cytophagales</taxon>
        <taxon>Hymenobacteraceae</taxon>
        <taxon>Rufibacter</taxon>
    </lineage>
</organism>
<evidence type="ECO:0000256" key="4">
    <source>
        <dbReference type="ARBA" id="ARBA00022801"/>
    </source>
</evidence>
<protein>
    <recommendedName>
        <fullName evidence="3">beta-N-acetylhexosaminidase</fullName>
        <ecNumber evidence="3">3.2.1.52</ecNumber>
    </recommendedName>
</protein>
<dbReference type="InterPro" id="IPR059177">
    <property type="entry name" value="GH29D-like_dom"/>
</dbReference>
<accession>A0ABW2DHE9</accession>